<evidence type="ECO:0000313" key="1">
    <source>
        <dbReference type="EMBL" id="KAA8832002.1"/>
    </source>
</evidence>
<dbReference type="AlphaFoldDB" id="A0A5M9ZYQ0"/>
<comment type="caution">
    <text evidence="1">The sequence shown here is derived from an EMBL/GenBank/DDBJ whole genome shotgun (WGS) entry which is preliminary data.</text>
</comment>
<dbReference type="RefSeq" id="WP_150380419.1">
    <property type="nucleotide sequence ID" value="NZ_RZUI01000001.1"/>
</dbReference>
<dbReference type="Proteomes" id="UP000412028">
    <property type="component" value="Unassembled WGS sequence"/>
</dbReference>
<organism evidence="1 2">
    <name type="scientific">Bifidobacterium tissieri</name>
    <dbReference type="NCBI Taxonomy" id="1630162"/>
    <lineage>
        <taxon>Bacteria</taxon>
        <taxon>Bacillati</taxon>
        <taxon>Actinomycetota</taxon>
        <taxon>Actinomycetes</taxon>
        <taxon>Bifidobacteriales</taxon>
        <taxon>Bifidobacteriaceae</taxon>
        <taxon>Bifidobacterium</taxon>
    </lineage>
</organism>
<name>A0A5M9ZYQ0_9BIFI</name>
<reference evidence="1 2" key="1">
    <citation type="journal article" date="2019" name="Syst. Appl. Microbiol.">
        <title>Characterization of Bifidobacterium species in feaces of the Egyptian fruit bat: Description of B. vespertilionis sp. nov. and B. rousetti sp. nov.</title>
        <authorList>
            <person name="Modesto M."/>
            <person name="Satti M."/>
            <person name="Watanabe K."/>
            <person name="Puglisi E."/>
            <person name="Morelli L."/>
            <person name="Huang C.-H."/>
            <person name="Liou J.-S."/>
            <person name="Miyashita M."/>
            <person name="Tamura T."/>
            <person name="Saito S."/>
            <person name="Mori K."/>
            <person name="Huang L."/>
            <person name="Sciavilla P."/>
            <person name="Sandri C."/>
            <person name="Spiezio C."/>
            <person name="Vitali F."/>
            <person name="Cavalieri D."/>
            <person name="Perpetuini G."/>
            <person name="Tofalo R."/>
            <person name="Bonetti A."/>
            <person name="Arita M."/>
            <person name="Mattarelli P."/>
        </authorList>
    </citation>
    <scope>NUCLEOTIDE SEQUENCE [LARGE SCALE GENOMIC DNA]</scope>
    <source>
        <strain evidence="1 2">RST7</strain>
    </source>
</reference>
<accession>A0A5M9ZYQ0</accession>
<evidence type="ECO:0000313" key="2">
    <source>
        <dbReference type="Proteomes" id="UP000412028"/>
    </source>
</evidence>
<proteinExistence type="predicted"/>
<gene>
    <name evidence="1" type="ORF">EMO89_00290</name>
</gene>
<dbReference type="EMBL" id="RZUI01000001">
    <property type="protein sequence ID" value="KAA8832002.1"/>
    <property type="molecule type" value="Genomic_DNA"/>
</dbReference>
<sequence>MRVVTTEEYVSTGSTRTQVTVKRIENVTDLVIKDSFRNILPLEDLRRLLRLKLVQADSYPGSIGIEFDGERRPWQVVPYRGYLGERKMPPDKSSAASSADNVLLAFIVARLMLGLDCILIDDKAARIDDTDANQLDVYRLYRIRNGQKVERDISLLPLGPLVLYGTLRLMSSVEGVKKLRRAVCIDGKFYEQDIDGRIIETHMGKDYLPLFDIATPQPRRAKAILAPLIGQRAFDLLCIAFFYCLVATPRWFFLLSGGRSAIRTMLRAYIRSFRAMATDDVSLYRLKGSGDWATRTQEIRKLIGKSITFIDEIERVNSSVVESIRNLSDGFRATVRYSTGKVSDVYLRSWVFLGSDELIRFMNSDTIEERTAIIRPKKSSDAEWSIKTDDGTGNLVVPLTYACSTDCISDMVSRGLDLVMNIQTKAGSVDDVFRGVLADGVPSVVGPIGGELIQLVERLRNDKAVRAYMNGDSEDGRSYIPVVAQEIIPNMPKRSTFLAEHGIKIRGPKRTFKSEGKQKPVITIVDRDAFRPVWDLVQGDAERDILTNNEELMNLVKRLHNDSAVCAYMSGESEDGRSCIPAVAQEILPSMHNRGSFLTRYGIKVRDSRRFVGGRRQNVITIVDRDAFRPVWNLVDVSEAQDTSIRHVS</sequence>
<protein>
    <submittedName>
        <fullName evidence="1">Uncharacterized protein</fullName>
    </submittedName>
</protein>